<keyword evidence="4" id="KW-0963">Cytoplasm</keyword>
<feature type="domain" description="DNA2/NAM7 helicase helicase" evidence="12">
    <location>
        <begin position="580"/>
        <end position="651"/>
    </location>
</feature>
<proteinExistence type="inferred from homology"/>
<dbReference type="OrthoDB" id="6513042at2759"/>
<keyword evidence="7" id="KW-0347">Helicase</keyword>
<keyword evidence="17" id="KW-1185">Reference proteome</keyword>
<keyword evidence="9" id="KW-0943">RNA-mediated gene silencing</keyword>
<dbReference type="EMBL" id="ML145190">
    <property type="protein sequence ID" value="TBU54380.1"/>
    <property type="molecule type" value="Genomic_DNA"/>
</dbReference>
<feature type="region of interest" description="Disordered" evidence="11">
    <location>
        <begin position="929"/>
        <end position="965"/>
    </location>
</feature>
<dbReference type="CDD" id="cd18808">
    <property type="entry name" value="SF1_C_Upf1"/>
    <property type="match status" value="1"/>
</dbReference>
<dbReference type="AlphaFoldDB" id="A0A4Q9MPI8"/>
<keyword evidence="5" id="KW-0547">Nucleotide-binding</keyword>
<dbReference type="EC" id="3.6.4.13" evidence="3"/>
<evidence type="ECO:0000256" key="11">
    <source>
        <dbReference type="SAM" id="MobiDB-lite"/>
    </source>
</evidence>
<dbReference type="PANTHER" id="PTHR45418:SF1">
    <property type="entry name" value="CANCER_TESTIS ANTIGEN 55"/>
    <property type="match status" value="1"/>
</dbReference>
<evidence type="ECO:0000313" key="15">
    <source>
        <dbReference type="EMBL" id="TBU29435.1"/>
    </source>
</evidence>
<evidence type="ECO:0000256" key="2">
    <source>
        <dbReference type="ARBA" id="ARBA00005601"/>
    </source>
</evidence>
<dbReference type="Proteomes" id="UP000292082">
    <property type="component" value="Unassembled WGS sequence"/>
</dbReference>
<dbReference type="Gene3D" id="3.40.50.300">
    <property type="entry name" value="P-loop containing nucleotide triphosphate hydrolases"/>
    <property type="match status" value="2"/>
</dbReference>
<evidence type="ECO:0000313" key="16">
    <source>
        <dbReference type="EMBL" id="TBU54380.1"/>
    </source>
</evidence>
<evidence type="ECO:0000256" key="8">
    <source>
        <dbReference type="ARBA" id="ARBA00022840"/>
    </source>
</evidence>
<dbReference type="InterPro" id="IPR047187">
    <property type="entry name" value="SF1_C_Upf1"/>
</dbReference>
<dbReference type="GO" id="GO:0032574">
    <property type="term" value="F:5'-3' RNA helicase activity"/>
    <property type="evidence" value="ECO:0007669"/>
    <property type="project" value="InterPro"/>
</dbReference>
<protein>
    <recommendedName>
        <fullName evidence="3">RNA helicase</fullName>
        <ecNumber evidence="3">3.6.4.13</ecNumber>
    </recommendedName>
</protein>
<evidence type="ECO:0000256" key="7">
    <source>
        <dbReference type="ARBA" id="ARBA00022806"/>
    </source>
</evidence>
<evidence type="ECO:0000256" key="10">
    <source>
        <dbReference type="ARBA" id="ARBA00047984"/>
    </source>
</evidence>
<dbReference type="GO" id="GO:0005524">
    <property type="term" value="F:ATP binding"/>
    <property type="evidence" value="ECO:0007669"/>
    <property type="project" value="UniProtKB-KW"/>
</dbReference>
<evidence type="ECO:0000256" key="6">
    <source>
        <dbReference type="ARBA" id="ARBA00022801"/>
    </source>
</evidence>
<evidence type="ECO:0000313" key="17">
    <source>
        <dbReference type="Proteomes" id="UP000292082"/>
    </source>
</evidence>
<evidence type="ECO:0000256" key="4">
    <source>
        <dbReference type="ARBA" id="ARBA00022490"/>
    </source>
</evidence>
<evidence type="ECO:0000259" key="14">
    <source>
        <dbReference type="Pfam" id="PF21634"/>
    </source>
</evidence>
<dbReference type="Proteomes" id="UP000292957">
    <property type="component" value="Unassembled WGS sequence"/>
</dbReference>
<reference evidence="15 17" key="1">
    <citation type="submission" date="2019-01" db="EMBL/GenBank/DDBJ databases">
        <title>Draft genome sequences of three monokaryotic isolates of the white-rot basidiomycete fungus Dichomitus squalens.</title>
        <authorList>
            <consortium name="DOE Joint Genome Institute"/>
            <person name="Lopez S.C."/>
            <person name="Andreopoulos B."/>
            <person name="Pangilinan J."/>
            <person name="Lipzen A."/>
            <person name="Riley R."/>
            <person name="Ahrendt S."/>
            <person name="Ng V."/>
            <person name="Barry K."/>
            <person name="Daum C."/>
            <person name="Grigoriev I.V."/>
            <person name="Hilden K.S."/>
            <person name="Makela M.R."/>
            <person name="de Vries R.P."/>
        </authorList>
    </citation>
    <scope>NUCLEOTIDE SEQUENCE [LARGE SCALE GENOMIC DNA]</scope>
    <source>
        <strain evidence="16 17">CBS 464.89</strain>
        <strain evidence="15">OM18370.1</strain>
    </source>
</reference>
<evidence type="ECO:0000259" key="13">
    <source>
        <dbReference type="Pfam" id="PF13087"/>
    </source>
</evidence>
<dbReference type="Pfam" id="PF13086">
    <property type="entry name" value="AAA_11"/>
    <property type="match status" value="2"/>
</dbReference>
<feature type="domain" description="DNA2/NAM7 helicase-like C-terminal" evidence="13">
    <location>
        <begin position="660"/>
        <end position="867"/>
    </location>
</feature>
<comment type="catalytic activity">
    <reaction evidence="10">
        <text>ATP + H2O = ADP + phosphate + H(+)</text>
        <dbReference type="Rhea" id="RHEA:13065"/>
        <dbReference type="ChEBI" id="CHEBI:15377"/>
        <dbReference type="ChEBI" id="CHEBI:15378"/>
        <dbReference type="ChEBI" id="CHEBI:30616"/>
        <dbReference type="ChEBI" id="CHEBI:43474"/>
        <dbReference type="ChEBI" id="CHEBI:456216"/>
        <dbReference type="EC" id="3.6.4.13"/>
    </reaction>
</comment>
<keyword evidence="8" id="KW-0067">ATP-binding</keyword>
<feature type="domain" description="Helicase MOV-10-like beta-barrel" evidence="14">
    <location>
        <begin position="338"/>
        <end position="414"/>
    </location>
</feature>
<evidence type="ECO:0000259" key="12">
    <source>
        <dbReference type="Pfam" id="PF13086"/>
    </source>
</evidence>
<evidence type="ECO:0000256" key="3">
    <source>
        <dbReference type="ARBA" id="ARBA00012552"/>
    </source>
</evidence>
<comment type="similarity">
    <text evidence="2">Belongs to the DNA2/NAM7 helicase family. SDE3 subfamily.</text>
</comment>
<dbReference type="Pfam" id="PF13087">
    <property type="entry name" value="AAA_12"/>
    <property type="match status" value="1"/>
</dbReference>
<evidence type="ECO:0000256" key="9">
    <source>
        <dbReference type="ARBA" id="ARBA00023158"/>
    </source>
</evidence>
<dbReference type="InterPro" id="IPR041679">
    <property type="entry name" value="DNA2/NAM7-like_C"/>
</dbReference>
<keyword evidence="6 15" id="KW-0378">Hydrolase</keyword>
<dbReference type="InterPro" id="IPR026122">
    <property type="entry name" value="MOV-10/SDE3_DEXXQ/H-box"/>
</dbReference>
<accession>A0A4Q9MPI8</accession>
<dbReference type="SUPFAM" id="SSF52540">
    <property type="entry name" value="P-loop containing nucleoside triphosphate hydrolases"/>
    <property type="match status" value="1"/>
</dbReference>
<dbReference type="EMBL" id="ML143413">
    <property type="protein sequence ID" value="TBU29435.1"/>
    <property type="molecule type" value="Genomic_DNA"/>
</dbReference>
<dbReference type="STRING" id="114155.A0A4Q9MPI8"/>
<dbReference type="InterPro" id="IPR049080">
    <property type="entry name" value="MOV-10-like_beta-barrel"/>
</dbReference>
<dbReference type="Pfam" id="PF21634">
    <property type="entry name" value="MOV-10_beta-barrel"/>
    <property type="match status" value="1"/>
</dbReference>
<evidence type="ECO:0000256" key="5">
    <source>
        <dbReference type="ARBA" id="ARBA00022741"/>
    </source>
</evidence>
<dbReference type="GO" id="GO:0016787">
    <property type="term" value="F:hydrolase activity"/>
    <property type="evidence" value="ECO:0007669"/>
    <property type="project" value="UniProtKB-KW"/>
</dbReference>
<name>A0A4Q9MPI8_9APHY</name>
<dbReference type="InterPro" id="IPR027417">
    <property type="entry name" value="P-loop_NTPase"/>
</dbReference>
<dbReference type="InterPro" id="IPR041677">
    <property type="entry name" value="DNA2/NAM7_AAA_11"/>
</dbReference>
<dbReference type="GO" id="GO:0031047">
    <property type="term" value="P:regulatory ncRNA-mediated gene silencing"/>
    <property type="evidence" value="ECO:0007669"/>
    <property type="project" value="UniProtKB-KW"/>
</dbReference>
<evidence type="ECO:0000256" key="1">
    <source>
        <dbReference type="ARBA" id="ARBA00004496"/>
    </source>
</evidence>
<dbReference type="GO" id="GO:0003723">
    <property type="term" value="F:RNA binding"/>
    <property type="evidence" value="ECO:0007669"/>
    <property type="project" value="InterPro"/>
</dbReference>
<dbReference type="GO" id="GO:0005737">
    <property type="term" value="C:cytoplasm"/>
    <property type="evidence" value="ECO:0007669"/>
    <property type="project" value="UniProtKB-SubCell"/>
</dbReference>
<feature type="compositionally biased region" description="Gly residues" evidence="11">
    <location>
        <begin position="956"/>
        <end position="965"/>
    </location>
</feature>
<organism evidence="15">
    <name type="scientific">Dichomitus squalens</name>
    <dbReference type="NCBI Taxonomy" id="114155"/>
    <lineage>
        <taxon>Eukaryota</taxon>
        <taxon>Fungi</taxon>
        <taxon>Dikarya</taxon>
        <taxon>Basidiomycota</taxon>
        <taxon>Agaricomycotina</taxon>
        <taxon>Agaricomycetes</taxon>
        <taxon>Polyporales</taxon>
        <taxon>Polyporaceae</taxon>
        <taxon>Dichomitus</taxon>
    </lineage>
</organism>
<sequence>MAVTTSKNFCPNILYGGGPCEDASCLGEHDVRLCELCVVICSPASNYDSHIRGRQHLANTAKVAPLPFVKAQSVRCPPCAMVVNATEWTAHISGESHRKHQQLAALRAAYEIAESDKQGVSVSHAETGVDFGVVNLEQAGAGESRVQLSVSSLKLVTLIHVRVRARVRSHVACFKTEVTANSPLYPDSDLHVPIVFQHNQLGRYEARLELVFQTSTGREFIIARRLLAIVGESTERESLKPVAPYTRAPRVSWEYNKLVLSGDAPPRILPQTWTRDLLPFSIPVPLAEILRSGSYPDIHERLSEEYFPEPLALENHQVFFANLLWIEEARMVEDLRVYDKQDVEFEKDGRLWSLHVHGLAEGRPSVSIGDAILAQQAGVGTTFRGLVHEIRQEDVLVSFHPDFPGAGQRFNVGFQLNRIPLRRQHQALVAKNASPQRLLFPNPGQEGLETPVSGVDSRRILFNSSIGNNVPQLIAVQSITQLRPGSAPFNLFGPPGTGKTVTIVEAIHQLLDQQPNARILACAPSNSAADILALRLLTLSPEEMFRCNAAARVPASVPPELTAYCHRPGNVYTLPQMDTLMRFKVIVSTCNNASFAYNIGMPVGHFTHIFVDEAGQASEPEILTAIKPLSAESTRIVLSGDPKQLGPVIRSSLARRLGLETSYLERLMDLPLYSAEHGRGLSFVKLVKNYRSHGAILRYPNEKFYNSELEVCGHTSTIDAFLGSPHLVSPDFPVVFHAISGTNDREASSPSYFNIDEAVQVKAYVVSLLRERRVPEASEIGVITPYHAQVRKIRQLLRNADLVDVKVGSVEEFQGQERKVIIVSTVRSSTDLLAYDARFALGFLSNARRFNVAMTRAKALLIVIGDAAILSIDPLWREFMNYVHLNHGWRGDDPTWDVNAPVDADADYADELREALAEDMNAVMAQLPPEEDIEAEANLERGFQDAGAGDENEWEAGGGDGSEWT</sequence>
<comment type="subcellular location">
    <subcellularLocation>
        <location evidence="1">Cytoplasm</location>
    </subcellularLocation>
</comment>
<dbReference type="PANTHER" id="PTHR45418">
    <property type="entry name" value="CANCER/TESTIS ANTIGEN 55"/>
    <property type="match status" value="1"/>
</dbReference>
<gene>
    <name evidence="16" type="ORF">BD310DRAFT_828137</name>
    <name evidence="15" type="ORF">BD311DRAFT_661229</name>
</gene>
<dbReference type="CDD" id="cd18038">
    <property type="entry name" value="DEXXQc_Helz-like"/>
    <property type="match status" value="1"/>
</dbReference>
<feature type="domain" description="DNA2/NAM7 helicase helicase" evidence="12">
    <location>
        <begin position="490"/>
        <end position="538"/>
    </location>
</feature>